<dbReference type="Proteomes" id="UP001304187">
    <property type="component" value="Segment"/>
</dbReference>
<dbReference type="Gene3D" id="1.10.287.280">
    <property type="match status" value="1"/>
</dbReference>
<dbReference type="Pfam" id="PF14700">
    <property type="entry name" value="RPOL_N"/>
    <property type="match status" value="1"/>
</dbReference>
<dbReference type="GO" id="GO:0003677">
    <property type="term" value="F:DNA binding"/>
    <property type="evidence" value="ECO:0007669"/>
    <property type="project" value="InterPro"/>
</dbReference>
<evidence type="ECO:0000256" key="2">
    <source>
        <dbReference type="ARBA" id="ARBA00012418"/>
    </source>
</evidence>
<keyword evidence="11" id="KW-1185">Reference proteome</keyword>
<name>A0AAX3ZX02_9CAUD</name>
<dbReference type="Gene3D" id="1.10.287.260">
    <property type="match status" value="1"/>
</dbReference>
<evidence type="ECO:0000313" key="11">
    <source>
        <dbReference type="Proteomes" id="UP001304187"/>
    </source>
</evidence>
<evidence type="ECO:0000259" key="9">
    <source>
        <dbReference type="SMART" id="SM01311"/>
    </source>
</evidence>
<evidence type="ECO:0000256" key="8">
    <source>
        <dbReference type="ARBA" id="ARBA00048552"/>
    </source>
</evidence>
<evidence type="ECO:0000256" key="4">
    <source>
        <dbReference type="ARBA" id="ARBA00022679"/>
    </source>
</evidence>
<evidence type="ECO:0000256" key="3">
    <source>
        <dbReference type="ARBA" id="ARBA00022478"/>
    </source>
</evidence>
<evidence type="ECO:0000256" key="6">
    <source>
        <dbReference type="ARBA" id="ARBA00023163"/>
    </source>
</evidence>
<dbReference type="InterPro" id="IPR037159">
    <property type="entry name" value="RNA_POL_N_sf"/>
</dbReference>
<dbReference type="EMBL" id="OR420737">
    <property type="protein sequence ID" value="WMM95046.1"/>
    <property type="molecule type" value="Genomic_DNA"/>
</dbReference>
<evidence type="ECO:0000256" key="7">
    <source>
        <dbReference type="ARBA" id="ARBA00023314"/>
    </source>
</evidence>
<dbReference type="GO" id="GO:0006351">
    <property type="term" value="P:DNA-templated transcription"/>
    <property type="evidence" value="ECO:0007669"/>
    <property type="project" value="InterPro"/>
</dbReference>
<dbReference type="InterPro" id="IPR046950">
    <property type="entry name" value="DNA-dir_Rpol_C_phage-type"/>
</dbReference>
<dbReference type="PANTHER" id="PTHR10102:SF0">
    <property type="entry name" value="DNA-DIRECTED RNA POLYMERASE, MITOCHONDRIAL"/>
    <property type="match status" value="1"/>
</dbReference>
<proteinExistence type="inferred from homology"/>
<dbReference type="InterPro" id="IPR043502">
    <property type="entry name" value="DNA/RNA_pol_sf"/>
</dbReference>
<keyword evidence="6" id="KW-0804">Transcription</keyword>
<keyword evidence="5" id="KW-0548">Nucleotidyltransferase</keyword>
<dbReference type="Pfam" id="PF00940">
    <property type="entry name" value="RNA_pol"/>
    <property type="match status" value="1"/>
</dbReference>
<dbReference type="InterPro" id="IPR002092">
    <property type="entry name" value="DNA-dir_Rpol_phage-type"/>
</dbReference>
<dbReference type="EC" id="2.7.7.6" evidence="2"/>
<dbReference type="Gene3D" id="1.10.1320.10">
    <property type="entry name" value="DNA-directed RNA polymerase, N-terminal domain"/>
    <property type="match status" value="1"/>
</dbReference>
<dbReference type="PROSITE" id="PS00900">
    <property type="entry name" value="RNA_POL_PHAGE_1"/>
    <property type="match status" value="1"/>
</dbReference>
<comment type="similarity">
    <text evidence="1">Belongs to the phage and mitochondrial RNA polymerase family.</text>
</comment>
<reference evidence="10 11" key="1">
    <citation type="submission" date="2023-08" db="EMBL/GenBank/DDBJ databases">
        <authorList>
            <person name="Du S."/>
            <person name="Wu Z."/>
            <person name="Wu Y."/>
            <person name="Yang M."/>
            <person name="Shao J."/>
            <person name="Liu H."/>
            <person name="Zhao Y."/>
            <person name="Zhang Z."/>
        </authorList>
    </citation>
    <scope>NUCLEOTIDE SEQUENCE [LARGE SCALE GENOMIC DNA]</scope>
</reference>
<sequence length="823" mass="93884">MTNDLYLTQEALEKESRAMTIQRFNSQLTERIQKDEESATYYGAPLMKRAIEPMMVALEEAIKEANSGKSGVRHSAIPIIQEFDLKVVAYMTSKTVIDKLTSRTNKLQSVAVLISKNLEDELRYASFQEKHPWLFKKLLNEIDTTRSRKRRNLVNAYNRYCDAWTNWPEQQRLHVGMFLVELFKKTTGFIEITDKREDRNRTYKIVTPSAQVISFIEKNHDAAQMLNPVYLPMVIPPIDWEGPRGGGYLTIDAKPLTLVKTKNRNYLEELENMPDQMAPVYEAINHIQRTPWKVNEFVLATFQIIHDRGLPVADLPSGEDIPIPPVPIAKDQDSSKLTDQQKVKFKAWKKAATAVYEENIRIKSKRLMTSKIRAIAEKFCIYDCIYFPHTMDFRGRIYPAPMYLNPQGNSLAKGLLQFADGKALGTNEAACELAIHGANCYGYDKASMQERVDWVVENQERILQAGTDPMSDLWWAKEADDPWCFLAFCNEWVGYHNYGYDHVSYIPIAKDGSCSGLQHFSAALGDAVGAAATNLIPSDRPADIYQTVIDKTIEKVRADLTQKDLKDMAQAWMDYGMTRKTAKRTTMTRVYGSTLYSARAFVQEYIMDTDAKRRQEDPDYVSALNGIEFEAAIYLAKHVWTSINETVIAAKDGMDWLQECARVLAADNMPIVWTTIDGFPVMQNYPDMAKRRVKTKFGDQLVYLTIQEAIKNKLDRRRQGNGISPNWVHANDGCHLRMTVNTAAFNGVTHFAMIHDSFGCHAADVEMLGACLRETFVELYVENDPLQRFKDEGEALIGKELPSLPERGDLDVEQVRHSEFFFA</sequence>
<dbReference type="GO" id="GO:0000428">
    <property type="term" value="C:DNA-directed RNA polymerase complex"/>
    <property type="evidence" value="ECO:0007669"/>
    <property type="project" value="UniProtKB-KW"/>
</dbReference>
<keyword evidence="4" id="KW-0808">Transferase</keyword>
<gene>
    <name evidence="10" type="ORF">CRP171_gp7</name>
</gene>
<evidence type="ECO:0000313" key="10">
    <source>
        <dbReference type="EMBL" id="WMM95046.1"/>
    </source>
</evidence>
<keyword evidence="3" id="KW-0240">DNA-directed RNA polymerase</keyword>
<dbReference type="SUPFAM" id="SSF56672">
    <property type="entry name" value="DNA/RNA polymerases"/>
    <property type="match status" value="1"/>
</dbReference>
<protein>
    <recommendedName>
        <fullName evidence="2">DNA-directed RNA polymerase</fullName>
        <ecNumber evidence="2">2.7.7.6</ecNumber>
    </recommendedName>
</protein>
<comment type="catalytic activity">
    <reaction evidence="8">
        <text>RNA(n) + a ribonucleoside 5'-triphosphate = RNA(n+1) + diphosphate</text>
        <dbReference type="Rhea" id="RHEA:21248"/>
        <dbReference type="Rhea" id="RHEA-COMP:14527"/>
        <dbReference type="Rhea" id="RHEA-COMP:17342"/>
        <dbReference type="ChEBI" id="CHEBI:33019"/>
        <dbReference type="ChEBI" id="CHEBI:61557"/>
        <dbReference type="ChEBI" id="CHEBI:140395"/>
        <dbReference type="EC" id="2.7.7.6"/>
    </reaction>
</comment>
<dbReference type="Gene3D" id="1.10.150.20">
    <property type="entry name" value="5' to 3' exonuclease, C-terminal subdomain"/>
    <property type="match status" value="1"/>
</dbReference>
<accession>A0AAX3ZX02</accession>
<keyword evidence="7" id="KW-1195">Viral transcription</keyword>
<dbReference type="SMART" id="SM01311">
    <property type="entry name" value="RPOL_N"/>
    <property type="match status" value="1"/>
</dbReference>
<dbReference type="GO" id="GO:0003899">
    <property type="term" value="F:DNA-directed RNA polymerase activity"/>
    <property type="evidence" value="ECO:0007669"/>
    <property type="project" value="UniProtKB-EC"/>
</dbReference>
<evidence type="ECO:0000256" key="5">
    <source>
        <dbReference type="ARBA" id="ARBA00022695"/>
    </source>
</evidence>
<dbReference type="GO" id="GO:0019083">
    <property type="term" value="P:viral transcription"/>
    <property type="evidence" value="ECO:0007669"/>
    <property type="project" value="UniProtKB-KW"/>
</dbReference>
<evidence type="ECO:0000256" key="1">
    <source>
        <dbReference type="ARBA" id="ARBA00009493"/>
    </source>
</evidence>
<dbReference type="InterPro" id="IPR029262">
    <property type="entry name" value="RPOL_N"/>
</dbReference>
<dbReference type="InterPro" id="IPR024075">
    <property type="entry name" value="DNA-dir_RNA_pol_helix_hairp_sf"/>
</dbReference>
<dbReference type="PANTHER" id="PTHR10102">
    <property type="entry name" value="DNA-DIRECTED RNA POLYMERASE, MITOCHONDRIAL"/>
    <property type="match status" value="1"/>
</dbReference>
<organism evidence="10 11">
    <name type="scientific">Roseobacter phage CRP-171</name>
    <dbReference type="NCBI Taxonomy" id="3072846"/>
    <lineage>
        <taxon>Viruses</taxon>
        <taxon>Duplodnaviria</taxon>
        <taxon>Heunggongvirae</taxon>
        <taxon>Uroviricota</taxon>
        <taxon>Caudoviricetes</taxon>
        <taxon>Autographivirales</taxon>
        <taxon>Autographivirales incertae sedis</taxon>
        <taxon>Oceanidvirus</taxon>
        <taxon>Oceanidvirus CRP171</taxon>
    </lineage>
</organism>
<feature type="domain" description="DNA-directed RNA polymerase N-terminal" evidence="9">
    <location>
        <begin position="7"/>
        <end position="289"/>
    </location>
</feature>